<dbReference type="PANTHER" id="PTHR12446">
    <property type="entry name" value="TESMIN/TSO1-RELATED"/>
    <property type="match status" value="1"/>
</dbReference>
<dbReference type="GO" id="GO:0008270">
    <property type="term" value="F:zinc ion binding"/>
    <property type="evidence" value="ECO:0007669"/>
    <property type="project" value="UniProtKB-KW"/>
</dbReference>
<feature type="compositionally biased region" description="Low complexity" evidence="7">
    <location>
        <begin position="22"/>
        <end position="36"/>
    </location>
</feature>
<evidence type="ECO:0000259" key="8">
    <source>
        <dbReference type="PROSITE" id="PS50090"/>
    </source>
</evidence>
<keyword evidence="3" id="KW-0479">Metal-binding</keyword>
<dbReference type="SUPFAM" id="SSF46689">
    <property type="entry name" value="Homeodomain-like"/>
    <property type="match status" value="1"/>
</dbReference>
<dbReference type="Pfam" id="PF03638">
    <property type="entry name" value="TCR"/>
    <property type="match status" value="2"/>
</dbReference>
<feature type="domain" description="CRC" evidence="11">
    <location>
        <begin position="621"/>
        <end position="728"/>
    </location>
</feature>
<feature type="compositionally biased region" description="Low complexity" evidence="7">
    <location>
        <begin position="848"/>
        <end position="857"/>
    </location>
</feature>
<evidence type="ECO:0000256" key="4">
    <source>
        <dbReference type="ARBA" id="ARBA00022771"/>
    </source>
</evidence>
<feature type="domain" description="Myb-like" evidence="8">
    <location>
        <begin position="897"/>
        <end position="947"/>
    </location>
</feature>
<dbReference type="EMBL" id="JALLAZ020001745">
    <property type="protein sequence ID" value="KAL3765684.1"/>
    <property type="molecule type" value="Genomic_DNA"/>
</dbReference>
<feature type="region of interest" description="Disordered" evidence="7">
    <location>
        <begin position="848"/>
        <end position="902"/>
    </location>
</feature>
<dbReference type="InterPro" id="IPR033467">
    <property type="entry name" value="Tesmin/TSO1-like_CXC"/>
</dbReference>
<comment type="caution">
    <text evidence="12">The sequence shown here is derived from an EMBL/GenBank/DDBJ whole genome shotgun (WGS) entry which is preliminary data.</text>
</comment>
<feature type="compositionally biased region" description="Basic and acidic residues" evidence="7">
    <location>
        <begin position="1256"/>
        <end position="1265"/>
    </location>
</feature>
<feature type="compositionally biased region" description="Acidic residues" evidence="7">
    <location>
        <begin position="136"/>
        <end position="152"/>
    </location>
</feature>
<dbReference type="InterPro" id="IPR017930">
    <property type="entry name" value="Myb_dom"/>
</dbReference>
<dbReference type="Pfam" id="PF00249">
    <property type="entry name" value="Myb_DNA-binding"/>
    <property type="match status" value="1"/>
</dbReference>
<feature type="region of interest" description="Disordered" evidence="7">
    <location>
        <begin position="456"/>
        <end position="482"/>
    </location>
</feature>
<evidence type="ECO:0000256" key="3">
    <source>
        <dbReference type="ARBA" id="ARBA00022723"/>
    </source>
</evidence>
<feature type="region of interest" description="Disordered" evidence="7">
    <location>
        <begin position="756"/>
        <end position="779"/>
    </location>
</feature>
<feature type="compositionally biased region" description="Basic and acidic residues" evidence="7">
    <location>
        <begin position="7"/>
        <end position="19"/>
    </location>
</feature>
<feature type="domain" description="HTH myb-type" evidence="10">
    <location>
        <begin position="903"/>
        <end position="951"/>
    </location>
</feature>
<feature type="compositionally biased region" description="Low complexity" evidence="7">
    <location>
        <begin position="872"/>
        <end position="891"/>
    </location>
</feature>
<gene>
    <name evidence="12" type="ORF">ACHAW5_006364</name>
</gene>
<organism evidence="12 13">
    <name type="scientific">Stephanodiscus triporus</name>
    <dbReference type="NCBI Taxonomy" id="2934178"/>
    <lineage>
        <taxon>Eukaryota</taxon>
        <taxon>Sar</taxon>
        <taxon>Stramenopiles</taxon>
        <taxon>Ochrophyta</taxon>
        <taxon>Bacillariophyta</taxon>
        <taxon>Coscinodiscophyceae</taxon>
        <taxon>Thalassiosirophycidae</taxon>
        <taxon>Stephanodiscales</taxon>
        <taxon>Stephanodiscaceae</taxon>
        <taxon>Stephanodiscus</taxon>
    </lineage>
</organism>
<dbReference type="GO" id="GO:0005634">
    <property type="term" value="C:nucleus"/>
    <property type="evidence" value="ECO:0007669"/>
    <property type="project" value="UniProtKB-SubCell"/>
</dbReference>
<dbReference type="Proteomes" id="UP001530315">
    <property type="component" value="Unassembled WGS sequence"/>
</dbReference>
<evidence type="ECO:0000256" key="6">
    <source>
        <dbReference type="ARBA" id="ARBA00023242"/>
    </source>
</evidence>
<evidence type="ECO:0000256" key="2">
    <source>
        <dbReference type="ARBA" id="ARBA00007267"/>
    </source>
</evidence>
<accession>A0ABD3MP64</accession>
<comment type="subcellular location">
    <subcellularLocation>
        <location evidence="1">Nucleus</location>
    </subcellularLocation>
</comment>
<dbReference type="SMART" id="SM01114">
    <property type="entry name" value="CXC"/>
    <property type="match status" value="2"/>
</dbReference>
<dbReference type="PANTHER" id="PTHR12446:SF34">
    <property type="entry name" value="PROTEIN LIN-54 HOMOLOG"/>
    <property type="match status" value="1"/>
</dbReference>
<evidence type="ECO:0000256" key="5">
    <source>
        <dbReference type="ARBA" id="ARBA00022833"/>
    </source>
</evidence>
<keyword evidence="4" id="KW-0863">Zinc-finger</keyword>
<feature type="region of interest" description="Disordered" evidence="7">
    <location>
        <begin position="1"/>
        <end position="152"/>
    </location>
</feature>
<evidence type="ECO:0000313" key="13">
    <source>
        <dbReference type="Proteomes" id="UP001530315"/>
    </source>
</evidence>
<comment type="similarity">
    <text evidence="2">Belongs to the lin-54 family.</text>
</comment>
<dbReference type="InterPro" id="IPR001005">
    <property type="entry name" value="SANT/Myb"/>
</dbReference>
<feature type="compositionally biased region" description="Low complexity" evidence="7">
    <location>
        <begin position="1219"/>
        <end position="1244"/>
    </location>
</feature>
<evidence type="ECO:0000259" key="10">
    <source>
        <dbReference type="PROSITE" id="PS51294"/>
    </source>
</evidence>
<dbReference type="InterPro" id="IPR002857">
    <property type="entry name" value="Znf_CXXC"/>
</dbReference>
<dbReference type="InterPro" id="IPR009057">
    <property type="entry name" value="Homeodomain-like_sf"/>
</dbReference>
<dbReference type="CDD" id="cd00167">
    <property type="entry name" value="SANT"/>
    <property type="match status" value="1"/>
</dbReference>
<feature type="domain" description="CXXC-type" evidence="9">
    <location>
        <begin position="247"/>
        <end position="285"/>
    </location>
</feature>
<dbReference type="SMART" id="SM00717">
    <property type="entry name" value="SANT"/>
    <property type="match status" value="1"/>
</dbReference>
<sequence>MTKAHRGRDAGKESYDSHRPGSSTAARTPSTARTADGAGGRDDGDGPPAGRDDDGGDGGLRSREGISSMNVMDLPEDKSAHGTIGTEARAETRIDSTRETPRRRDDIDAEEKGRDGGNRDGRIEEYDRVDGSGGMVDDDFDDDVDSDDDANDDGLCEYERLRLERIARNNARLAELGFDDSKAEKKQIKRSAPPAQRRSVILDGPRRQNPVRVGRTTRLNELELLFELGLKRKSEWVCPPSGRNPTGKARRVACGKCDGCKRDFDCLTCVACAAGNARCMLRKCQCLQSIQGHAGALIDEVHDHSLPGLEHYSNDAEFLTAAEISNRAFNNIVDHHQERGTIAEAGTHNSTNEYTTREVVERPCHHHGVKPNDESERSQNLLDKLTHRRKLLACVRHSRIAAEERIRDICQSNEWIRDIWHEESEPSLPIFLHDVVDVETSTVLDEACPMSNAGTHPTHGVHMSSGGLSESPTPGRLSDMGTASEKTCEECEESSIGTTAADPARDPHHIIVTCNGKQLPIEVESSETLLDLRNEILDRQGTLDIPKDDFFFLLGKNIISKKLEQRHLIDNVLEQNISVALISRSNLEEAVCAVEDAVALVTPENTVATKRQLIRHNMTNVRITCECSKSRCLKLYCDCFQHSKICSPECSCVECRNSEAESGPHGNRTMAISAILKRRPDAFQKREKKHEGCNCKKTRCIKKYCICYNAGIKCNRSCGCKQCLNRDDEVSGETSLQVQEPTPKVLTKSFLQVEEGQPDAAGHQRAMRAQANNESDGESRACLTWDDGLGQLMDFKVEFGHVDPIVAREGRGQCVDAASLATTMCKRSGVAGPYDEVTSMATAMRATTTTTTTTTTTGKQHQPPPRPSLHAKPPSQQKQQQTQQPTVKPPQGKAIEAGNEHTGRWTKEEDGAFLLGLQMYGRQWKKVAAQVKTRTVVQTWTHAQKYFQKLSKGEGGGESNSNTSSAMCVVESMSTMPLEGAEIPATQQAPSTKIANSVVDLGGLGGGGHPSVEKKPKKRVSKMSTTASVSSILQNRQQQQQIQHHQHNPQQCQPPAVTGQSQPLKYRLCSSEAASGLLNMFNDRRVSATTLGSASATATAGPSSQQQHGFTTAATTTILSDALLPASASAHGFGFASNNAVSNVVMSLAQPAVAGGISIVDDATYEDMTQAGKFPEPSPAACGKRKMDEIAAAQMLAGVVGRATGAINSTQACVSRGASTEPATSLPSEPELSSALASGKLSSGPDFSDVVANTRESTDESDTHYEKFAEVDNLAAYGRPQKKRIVERPSYFVYQSDFDHVAPIASRKTTPLSESMKMKPPSMTSEAAIAKKKTKTIDARGGVCAMPNKYNLGHLKPLFDVGEEVYAAWWDDSHVLKDGTNASWFPGKVKSYREVNTDSPYGPSRFYDILYDDDDEIDGLEDYWVFSKVDYLLSMRNVGDSSWIGVRNETDQLLGKEDILWPRIVGWYVATIDGKDKSYSRLSVFEDALDAYDTSVIQCKGKGTSPTDLNRPEQWTWFFEQSDS</sequence>
<name>A0ABD3MP64_9STRA</name>
<reference evidence="12 13" key="1">
    <citation type="submission" date="2024-10" db="EMBL/GenBank/DDBJ databases">
        <title>Updated reference genomes for cyclostephanoid diatoms.</title>
        <authorList>
            <person name="Roberts W.R."/>
            <person name="Alverson A.J."/>
        </authorList>
    </citation>
    <scope>NUCLEOTIDE SEQUENCE [LARGE SCALE GENOMIC DNA]</scope>
    <source>
        <strain evidence="12 13">AJA276-08</strain>
    </source>
</reference>
<feature type="compositionally biased region" description="Low complexity" evidence="7">
    <location>
        <begin position="1034"/>
        <end position="1055"/>
    </location>
</feature>
<evidence type="ECO:0000259" key="11">
    <source>
        <dbReference type="PROSITE" id="PS51634"/>
    </source>
</evidence>
<evidence type="ECO:0000259" key="9">
    <source>
        <dbReference type="PROSITE" id="PS51058"/>
    </source>
</evidence>
<dbReference type="PROSITE" id="PS51634">
    <property type="entry name" value="CRC"/>
    <property type="match status" value="1"/>
</dbReference>
<keyword evidence="13" id="KW-1185">Reference proteome</keyword>
<feature type="compositionally biased region" description="Polar residues" evidence="7">
    <location>
        <begin position="1022"/>
        <end position="1033"/>
    </location>
</feature>
<feature type="compositionally biased region" description="Basic and acidic residues" evidence="7">
    <location>
        <begin position="88"/>
        <end position="130"/>
    </location>
</feature>
<dbReference type="PROSITE" id="PS51058">
    <property type="entry name" value="ZF_CXXC"/>
    <property type="match status" value="1"/>
</dbReference>
<dbReference type="Gene3D" id="1.10.10.60">
    <property type="entry name" value="Homeodomain-like"/>
    <property type="match status" value="1"/>
</dbReference>
<protein>
    <submittedName>
        <fullName evidence="12">Uncharacterized protein</fullName>
    </submittedName>
</protein>
<keyword evidence="6" id="KW-0539">Nucleus</keyword>
<feature type="region of interest" description="Disordered" evidence="7">
    <location>
        <begin position="1002"/>
        <end position="1059"/>
    </location>
</feature>
<keyword evidence="5" id="KW-0862">Zinc</keyword>
<evidence type="ECO:0000256" key="7">
    <source>
        <dbReference type="SAM" id="MobiDB-lite"/>
    </source>
</evidence>
<proteinExistence type="inferred from homology"/>
<dbReference type="PROSITE" id="PS50090">
    <property type="entry name" value="MYB_LIKE"/>
    <property type="match status" value="1"/>
</dbReference>
<dbReference type="PROSITE" id="PS51294">
    <property type="entry name" value="HTH_MYB"/>
    <property type="match status" value="1"/>
</dbReference>
<evidence type="ECO:0000313" key="12">
    <source>
        <dbReference type="EMBL" id="KAL3765684.1"/>
    </source>
</evidence>
<dbReference type="InterPro" id="IPR005172">
    <property type="entry name" value="CRC"/>
</dbReference>
<feature type="region of interest" description="Disordered" evidence="7">
    <location>
        <begin position="1218"/>
        <end position="1265"/>
    </location>
</feature>
<dbReference type="InterPro" id="IPR028307">
    <property type="entry name" value="Lin-54_fam"/>
</dbReference>
<evidence type="ECO:0000256" key="1">
    <source>
        <dbReference type="ARBA" id="ARBA00004123"/>
    </source>
</evidence>